<gene>
    <name evidence="1" type="ORF">EDD73_10213</name>
</gene>
<dbReference type="InterPro" id="IPR007546">
    <property type="entry name" value="DUF503"/>
</dbReference>
<dbReference type="SUPFAM" id="SSF103007">
    <property type="entry name" value="Hypothetical protein TT1725"/>
    <property type="match status" value="1"/>
</dbReference>
<accession>A0A4R2RYJ4</accession>
<keyword evidence="2" id="KW-1185">Reference proteome</keyword>
<evidence type="ECO:0000313" key="2">
    <source>
        <dbReference type="Proteomes" id="UP000294813"/>
    </source>
</evidence>
<evidence type="ECO:0008006" key="3">
    <source>
        <dbReference type="Google" id="ProtNLM"/>
    </source>
</evidence>
<dbReference type="Proteomes" id="UP000294813">
    <property type="component" value="Unassembled WGS sequence"/>
</dbReference>
<proteinExistence type="predicted"/>
<dbReference type="EMBL" id="SLXT01000002">
    <property type="protein sequence ID" value="TCP68618.1"/>
    <property type="molecule type" value="Genomic_DNA"/>
</dbReference>
<organism evidence="1 2">
    <name type="scientific">Heliophilum fasciatum</name>
    <dbReference type="NCBI Taxonomy" id="35700"/>
    <lineage>
        <taxon>Bacteria</taxon>
        <taxon>Bacillati</taxon>
        <taxon>Bacillota</taxon>
        <taxon>Clostridia</taxon>
        <taxon>Eubacteriales</taxon>
        <taxon>Heliobacteriaceae</taxon>
        <taxon>Heliophilum</taxon>
    </lineage>
</organism>
<protein>
    <recommendedName>
        <fullName evidence="3">DUF503 domain-containing protein</fullName>
    </recommendedName>
</protein>
<dbReference type="Pfam" id="PF04456">
    <property type="entry name" value="DUF503"/>
    <property type="match status" value="1"/>
</dbReference>
<reference evidence="1 2" key="1">
    <citation type="submission" date="2019-03" db="EMBL/GenBank/DDBJ databases">
        <title>Genomic Encyclopedia of Type Strains, Phase IV (KMG-IV): sequencing the most valuable type-strain genomes for metagenomic binning, comparative biology and taxonomic classification.</title>
        <authorList>
            <person name="Goeker M."/>
        </authorList>
    </citation>
    <scope>NUCLEOTIDE SEQUENCE [LARGE SCALE GENOMIC DNA]</scope>
    <source>
        <strain evidence="1 2">DSM 11170</strain>
    </source>
</reference>
<sequence length="93" mass="10361">MAVGYCEVTLHLFGVDSLKGKRRVLKSVVERLKNKFNISIAEVDKHDLWQASVVGFAVVGNDHAFIGQVMDAALRQMEGVDDVEIVAVEREVY</sequence>
<evidence type="ECO:0000313" key="1">
    <source>
        <dbReference type="EMBL" id="TCP68618.1"/>
    </source>
</evidence>
<dbReference type="Gene3D" id="3.30.70.1120">
    <property type="entry name" value="TT1725-like"/>
    <property type="match status" value="1"/>
</dbReference>
<dbReference type="PANTHER" id="PTHR36441">
    <property type="entry name" value="HYPOTHETICAL CYTOSOLIC PROTEIN"/>
    <property type="match status" value="1"/>
</dbReference>
<dbReference type="RefSeq" id="WP_131917831.1">
    <property type="nucleotide sequence ID" value="NZ_JAOQNU010000002.1"/>
</dbReference>
<dbReference type="InterPro" id="IPR036746">
    <property type="entry name" value="TT1725-like_sf"/>
</dbReference>
<comment type="caution">
    <text evidence="1">The sequence shown here is derived from an EMBL/GenBank/DDBJ whole genome shotgun (WGS) entry which is preliminary data.</text>
</comment>
<dbReference type="AlphaFoldDB" id="A0A4R2RYJ4"/>
<dbReference type="PANTHER" id="PTHR36441:SF1">
    <property type="entry name" value="DUF503 DOMAIN-CONTAINING PROTEIN"/>
    <property type="match status" value="1"/>
</dbReference>
<dbReference type="OrthoDB" id="9809023at2"/>
<name>A0A4R2RYJ4_9FIRM</name>